<dbReference type="GO" id="GO:0042981">
    <property type="term" value="P:regulation of apoptotic process"/>
    <property type="evidence" value="ECO:0007669"/>
    <property type="project" value="InterPro"/>
</dbReference>
<dbReference type="GO" id="GO:0005737">
    <property type="term" value="C:cytoplasm"/>
    <property type="evidence" value="ECO:0007669"/>
    <property type="project" value="TreeGrafter"/>
</dbReference>
<dbReference type="Pfam" id="PF05527">
    <property type="entry name" value="TNFAIP8"/>
    <property type="match status" value="1"/>
</dbReference>
<reference evidence="1" key="1">
    <citation type="submission" date="2022-12" db="EMBL/GenBank/DDBJ databases">
        <title>Genome assemblies of Blomia tropicalis.</title>
        <authorList>
            <person name="Cui Y."/>
        </authorList>
    </citation>
    <scope>NUCLEOTIDE SEQUENCE</scope>
    <source>
        <tissue evidence="1">Adult mites</tissue>
    </source>
</reference>
<protein>
    <submittedName>
        <fullName evidence="1">Uncharacterized protein</fullName>
    </submittedName>
</protein>
<dbReference type="AlphaFoldDB" id="A0A9Q0RLH2"/>
<evidence type="ECO:0000313" key="1">
    <source>
        <dbReference type="EMBL" id="KAJ6218754.1"/>
    </source>
</evidence>
<dbReference type="PANTHER" id="PTHR12757">
    <property type="entry name" value="TUMOR NECROSIS FACTOR INDUCED PROTEIN"/>
    <property type="match status" value="1"/>
</dbReference>
<dbReference type="Gene3D" id="1.20.1440.160">
    <property type="entry name" value="Tumor necrosis factor alpha-induced protein 8-like"/>
    <property type="match status" value="1"/>
</dbReference>
<accession>A0A9Q0RLH2</accession>
<gene>
    <name evidence="1" type="ORF">RDWZM_004566</name>
</gene>
<sequence>MENSNASASFKSAELSLAIQKKIFNRMANKNVMKHFIDETSNHLLDNLHRLIQCYLSESKVNKKMTIPKNSEKVVKNVLKIIIKIAILTFNEQFSADEKVNANRLQMKIRSTFMSIISFHEVDYSYDQCYLISSLDWIRYKLKQLVEPHLSNKSSNRIDTVFNFFTDCNFLDRFYQSQRSSADSQNDPIYKIRCELMSDINIMLESGRF</sequence>
<comment type="caution">
    <text evidence="1">The sequence shown here is derived from an EMBL/GenBank/DDBJ whole genome shotgun (WGS) entry which is preliminary data.</text>
</comment>
<dbReference type="PANTHER" id="PTHR12757:SF1">
    <property type="entry name" value="PROTEIN SALIVARY GLANDS MARRED"/>
    <property type="match status" value="1"/>
</dbReference>
<organism evidence="1 2">
    <name type="scientific">Blomia tropicalis</name>
    <name type="common">Mite</name>
    <dbReference type="NCBI Taxonomy" id="40697"/>
    <lineage>
        <taxon>Eukaryota</taxon>
        <taxon>Metazoa</taxon>
        <taxon>Ecdysozoa</taxon>
        <taxon>Arthropoda</taxon>
        <taxon>Chelicerata</taxon>
        <taxon>Arachnida</taxon>
        <taxon>Acari</taxon>
        <taxon>Acariformes</taxon>
        <taxon>Sarcoptiformes</taxon>
        <taxon>Astigmata</taxon>
        <taxon>Glycyphagoidea</taxon>
        <taxon>Echimyopodidae</taxon>
        <taxon>Blomia</taxon>
    </lineage>
</organism>
<dbReference type="InterPro" id="IPR008477">
    <property type="entry name" value="TNFAIP8-like"/>
</dbReference>
<keyword evidence="2" id="KW-1185">Reference proteome</keyword>
<dbReference type="OrthoDB" id="10055976at2759"/>
<name>A0A9Q0RLH2_BLOTA</name>
<proteinExistence type="predicted"/>
<dbReference type="OMA" id="QDRCDQV"/>
<dbReference type="EMBL" id="JAPWDV010000002">
    <property type="protein sequence ID" value="KAJ6218754.1"/>
    <property type="molecule type" value="Genomic_DNA"/>
</dbReference>
<dbReference type="Proteomes" id="UP001142055">
    <property type="component" value="Chromosome 2"/>
</dbReference>
<dbReference type="FunFam" id="1.20.1440.160:FF:000001">
    <property type="entry name" value="Tumor necrosis factor alpha-induced protein 8-like 1"/>
    <property type="match status" value="1"/>
</dbReference>
<evidence type="ECO:0000313" key="2">
    <source>
        <dbReference type="Proteomes" id="UP001142055"/>
    </source>
</evidence>
<dbReference type="InterPro" id="IPR038355">
    <property type="entry name" value="TNFAIP8_sf"/>
</dbReference>